<dbReference type="PANTHER" id="PTHR48100:SF1">
    <property type="entry name" value="HISTIDINE PHOSPHATASE FAMILY PROTEIN-RELATED"/>
    <property type="match status" value="1"/>
</dbReference>
<dbReference type="SUPFAM" id="SSF53254">
    <property type="entry name" value="Phosphoglycerate mutase-like"/>
    <property type="match status" value="1"/>
</dbReference>
<comment type="caution">
    <text evidence="3">The sequence shown here is derived from an EMBL/GenBank/DDBJ whole genome shotgun (WGS) entry which is preliminary data.</text>
</comment>
<keyword evidence="4" id="KW-1185">Reference proteome</keyword>
<dbReference type="EMBL" id="QKRB01000057">
    <property type="protein sequence ID" value="PZD93547.1"/>
    <property type="molecule type" value="Genomic_DNA"/>
</dbReference>
<accession>A0A2W1LQ71</accession>
<dbReference type="AlphaFoldDB" id="A0A2W1LQ71"/>
<evidence type="ECO:0000256" key="1">
    <source>
        <dbReference type="PIRSR" id="PIRSR613078-1"/>
    </source>
</evidence>
<feature type="binding site" evidence="2">
    <location>
        <begin position="9"/>
        <end position="16"/>
    </location>
    <ligand>
        <name>substrate</name>
    </ligand>
</feature>
<dbReference type="Pfam" id="PF00300">
    <property type="entry name" value="His_Phos_1"/>
    <property type="match status" value="1"/>
</dbReference>
<reference evidence="3 4" key="1">
    <citation type="submission" date="2018-06" db="EMBL/GenBank/DDBJ databases">
        <title>Paenibacillus imtechensis sp. nov.</title>
        <authorList>
            <person name="Pinnaka A.K."/>
            <person name="Singh H."/>
            <person name="Kaur M."/>
        </authorList>
    </citation>
    <scope>NUCLEOTIDE SEQUENCE [LARGE SCALE GENOMIC DNA]</scope>
    <source>
        <strain evidence="3 4">SMB1</strain>
    </source>
</reference>
<proteinExistence type="predicted"/>
<dbReference type="InterPro" id="IPR050275">
    <property type="entry name" value="PGM_Phosphatase"/>
</dbReference>
<dbReference type="InterPro" id="IPR013078">
    <property type="entry name" value="His_Pase_superF_clade-1"/>
</dbReference>
<feature type="active site" description="Proton donor/acceptor" evidence="1">
    <location>
        <position position="86"/>
    </location>
</feature>
<dbReference type="PANTHER" id="PTHR48100">
    <property type="entry name" value="BROAD-SPECIFICITY PHOSPHATASE YOR283W-RELATED"/>
    <property type="match status" value="1"/>
</dbReference>
<sequence length="199" mass="22590">MSVRIGLIRHGRTEWNALGKIQGQTDIPLNEEGIRQAEALARRLSAEEGQWDAIVSSDLRRAFDTAAIIARTLNIPHLPPDPRIRERSFGVIEGTTEEERLSRWGADWRQADAGQESDESIVKRGMAFIDDWRTSRPEARLLVVSHGSFLAQLFQAMCRRANNGYLVNMSYSVLEYTDSSWQPLLENCTLHLQDLAQRS</sequence>
<dbReference type="OrthoDB" id="9782128at2"/>
<feature type="binding site" evidence="2">
    <location>
        <position position="61"/>
    </location>
    <ligand>
        <name>substrate</name>
    </ligand>
</feature>
<organism evidence="3 4">
    <name type="scientific">Paenibacillus sambharensis</name>
    <dbReference type="NCBI Taxonomy" id="1803190"/>
    <lineage>
        <taxon>Bacteria</taxon>
        <taxon>Bacillati</taxon>
        <taxon>Bacillota</taxon>
        <taxon>Bacilli</taxon>
        <taxon>Bacillales</taxon>
        <taxon>Paenibacillaceae</taxon>
        <taxon>Paenibacillus</taxon>
    </lineage>
</organism>
<evidence type="ECO:0000313" key="4">
    <source>
        <dbReference type="Proteomes" id="UP000249522"/>
    </source>
</evidence>
<evidence type="ECO:0000256" key="2">
    <source>
        <dbReference type="PIRSR" id="PIRSR613078-2"/>
    </source>
</evidence>
<dbReference type="InterPro" id="IPR029033">
    <property type="entry name" value="His_PPase_superfam"/>
</dbReference>
<evidence type="ECO:0000313" key="3">
    <source>
        <dbReference type="EMBL" id="PZD93547.1"/>
    </source>
</evidence>
<name>A0A2W1LQ71_9BACL</name>
<feature type="active site" description="Tele-phosphohistidine intermediate" evidence="1">
    <location>
        <position position="10"/>
    </location>
</feature>
<dbReference type="CDD" id="cd07067">
    <property type="entry name" value="HP_PGM_like"/>
    <property type="match status" value="1"/>
</dbReference>
<dbReference type="GO" id="GO:0005737">
    <property type="term" value="C:cytoplasm"/>
    <property type="evidence" value="ECO:0007669"/>
    <property type="project" value="TreeGrafter"/>
</dbReference>
<dbReference type="Proteomes" id="UP000249522">
    <property type="component" value="Unassembled WGS sequence"/>
</dbReference>
<dbReference type="Gene3D" id="3.40.50.1240">
    <property type="entry name" value="Phosphoglycerate mutase-like"/>
    <property type="match status" value="1"/>
</dbReference>
<gene>
    <name evidence="3" type="ORF">DNH61_23295</name>
</gene>
<dbReference type="SMART" id="SM00855">
    <property type="entry name" value="PGAM"/>
    <property type="match status" value="1"/>
</dbReference>
<dbReference type="GO" id="GO:0016791">
    <property type="term" value="F:phosphatase activity"/>
    <property type="evidence" value="ECO:0007669"/>
    <property type="project" value="TreeGrafter"/>
</dbReference>
<protein>
    <submittedName>
        <fullName evidence="3">Histidine phosphatase family protein</fullName>
    </submittedName>
</protein>